<organism evidence="2 3">
    <name type="scientific">Armillaria borealis</name>
    <dbReference type="NCBI Taxonomy" id="47425"/>
    <lineage>
        <taxon>Eukaryota</taxon>
        <taxon>Fungi</taxon>
        <taxon>Dikarya</taxon>
        <taxon>Basidiomycota</taxon>
        <taxon>Agaricomycotina</taxon>
        <taxon>Agaricomycetes</taxon>
        <taxon>Agaricomycetidae</taxon>
        <taxon>Agaricales</taxon>
        <taxon>Marasmiineae</taxon>
        <taxon>Physalacriaceae</taxon>
        <taxon>Armillaria</taxon>
    </lineage>
</organism>
<dbReference type="EMBL" id="JAUEPT010000041">
    <property type="protein sequence ID" value="KAK0438800.1"/>
    <property type="molecule type" value="Genomic_DNA"/>
</dbReference>
<name>A0AA39MMF3_9AGAR</name>
<accession>A0AA39MMF3</accession>
<comment type="caution">
    <text evidence="2">The sequence shown here is derived from an EMBL/GenBank/DDBJ whole genome shotgun (WGS) entry which is preliminary data.</text>
</comment>
<reference evidence="2" key="1">
    <citation type="submission" date="2023-06" db="EMBL/GenBank/DDBJ databases">
        <authorList>
            <consortium name="Lawrence Berkeley National Laboratory"/>
            <person name="Ahrendt S."/>
            <person name="Sahu N."/>
            <person name="Indic B."/>
            <person name="Wong-Bajracharya J."/>
            <person name="Merenyi Z."/>
            <person name="Ke H.-M."/>
            <person name="Monk M."/>
            <person name="Kocsube S."/>
            <person name="Drula E."/>
            <person name="Lipzen A."/>
            <person name="Balint B."/>
            <person name="Henrissat B."/>
            <person name="Andreopoulos B."/>
            <person name="Martin F.M."/>
            <person name="Harder C.B."/>
            <person name="Rigling D."/>
            <person name="Ford K.L."/>
            <person name="Foster G.D."/>
            <person name="Pangilinan J."/>
            <person name="Papanicolaou A."/>
            <person name="Barry K."/>
            <person name="LaButti K."/>
            <person name="Viragh M."/>
            <person name="Koriabine M."/>
            <person name="Yan M."/>
            <person name="Riley R."/>
            <person name="Champramary S."/>
            <person name="Plett K.L."/>
            <person name="Tsai I.J."/>
            <person name="Slot J."/>
            <person name="Sipos G."/>
            <person name="Plett J."/>
            <person name="Nagy L.G."/>
            <person name="Grigoriev I.V."/>
        </authorList>
    </citation>
    <scope>NUCLEOTIDE SEQUENCE</scope>
    <source>
        <strain evidence="2">FPL87.14</strain>
    </source>
</reference>
<protein>
    <recommendedName>
        <fullName evidence="1">Heterokaryon incompatibility domain-containing protein</fullName>
    </recommendedName>
</protein>
<proteinExistence type="predicted"/>
<dbReference type="Proteomes" id="UP001175226">
    <property type="component" value="Unassembled WGS sequence"/>
</dbReference>
<sequence>MDRKEWLDCYVDDFDTYERYARRKDEKYERLAEVSLSAPTGTGQTASIPVLQQRSYTGKKPVIPSTLADTPCSDLGIQGLLEKLNTTLSTSYTLFTPLVHSILGDCILQKWDFGTAHAYLRPFWDNDLTAIVDDLSERKVQDQKMRQDVVVEDKIICTHVPPRRVWDLCSNRVVPWWVPRQQPWGISHAWMNEEDREDVTTPINGCEWPVPIPKDTTLDLIRIEMLNLGAEYVWLDVLCLRQKGGIRENLREEEWKVDVPTIGFVYRSATVACYLSGLGRPLSSDADSLESDQCCWNPIIGGYTGDEELRVKFEKQLLSLSQLWHNTGNMYDVLSEMQRRVSTHPVDKIAGMAYLLFSESIPAYYGTQSEEDAWMALMDDVASMADLLFLHFESGITSWRPTWKQVTTGTLRPKPCSDNTTDMRLGWIQQSVIEGVKTDSFNGGYIIESALVRGLSNGDSQGHERHGKLIVEDDTGTEHTIKIVAYHQCPIPDGSYTLLGTQPWNSRVLYWVVRWRLADQRFKKLSVFETYDDGKVLFVLWSIATTGRITYLA</sequence>
<dbReference type="Pfam" id="PF06985">
    <property type="entry name" value="HET"/>
    <property type="match status" value="1"/>
</dbReference>
<dbReference type="InterPro" id="IPR010730">
    <property type="entry name" value="HET"/>
</dbReference>
<evidence type="ECO:0000313" key="2">
    <source>
        <dbReference type="EMBL" id="KAK0438800.1"/>
    </source>
</evidence>
<dbReference type="AlphaFoldDB" id="A0AA39MMF3"/>
<gene>
    <name evidence="2" type="ORF">EV421DRAFT_1738262</name>
</gene>
<keyword evidence="3" id="KW-1185">Reference proteome</keyword>
<evidence type="ECO:0000259" key="1">
    <source>
        <dbReference type="Pfam" id="PF06985"/>
    </source>
</evidence>
<feature type="domain" description="Heterokaryon incompatibility" evidence="1">
    <location>
        <begin position="186"/>
        <end position="277"/>
    </location>
</feature>
<evidence type="ECO:0000313" key="3">
    <source>
        <dbReference type="Proteomes" id="UP001175226"/>
    </source>
</evidence>